<feature type="region of interest" description="Disordered" evidence="1">
    <location>
        <begin position="181"/>
        <end position="231"/>
    </location>
</feature>
<protein>
    <submittedName>
        <fullName evidence="2">Uncharacterized protein</fullName>
    </submittedName>
</protein>
<dbReference type="AlphaFoldDB" id="A0A6M3JTX1"/>
<evidence type="ECO:0000313" key="2">
    <source>
        <dbReference type="EMBL" id="QJA72562.1"/>
    </source>
</evidence>
<gene>
    <name evidence="2" type="ORF">MM415A02721_0010</name>
</gene>
<organism evidence="2">
    <name type="scientific">viral metagenome</name>
    <dbReference type="NCBI Taxonomy" id="1070528"/>
    <lineage>
        <taxon>unclassified sequences</taxon>
        <taxon>metagenomes</taxon>
        <taxon>organismal metagenomes</taxon>
    </lineage>
</organism>
<reference evidence="2" key="1">
    <citation type="submission" date="2020-03" db="EMBL/GenBank/DDBJ databases">
        <title>The deep terrestrial virosphere.</title>
        <authorList>
            <person name="Holmfeldt K."/>
            <person name="Nilsson E."/>
            <person name="Simone D."/>
            <person name="Lopez-Fernandez M."/>
            <person name="Wu X."/>
            <person name="de Brujin I."/>
            <person name="Lundin D."/>
            <person name="Andersson A."/>
            <person name="Bertilsson S."/>
            <person name="Dopson M."/>
        </authorList>
    </citation>
    <scope>NUCLEOTIDE SEQUENCE</scope>
    <source>
        <strain evidence="2">MM415A02721</strain>
    </source>
</reference>
<evidence type="ECO:0000256" key="1">
    <source>
        <dbReference type="SAM" id="MobiDB-lite"/>
    </source>
</evidence>
<sequence length="231" mass="25512">MDYGNEFEEEGGYDVVQINVAAVSRKTRGIKDSGGVWFNMAEGLRPEDKKKLIEKMEKINSGDEVTLRCNPRSTNYSEVTVVKKAETRDDYIGFEEVLKKAHEKFKDALGIETEIIIAGPDVWLAKATVKIGDQKDHRTFTGHGDATKDNVASESIQKALPRMAETRAIARALRFALGEGTVAEELSGDTNPQPPEERARTKISKPGGESASVFKNPGSLIDEALEREELE</sequence>
<proteinExistence type="predicted"/>
<accession>A0A6M3JTX1</accession>
<dbReference type="EMBL" id="MT141961">
    <property type="protein sequence ID" value="QJA72562.1"/>
    <property type="molecule type" value="Genomic_DNA"/>
</dbReference>
<name>A0A6M3JTX1_9ZZZZ</name>